<dbReference type="InterPro" id="IPR012967">
    <property type="entry name" value="COMT_dimerisation"/>
</dbReference>
<evidence type="ECO:0000313" key="6">
    <source>
        <dbReference type="Proteomes" id="UP000317650"/>
    </source>
</evidence>
<evidence type="ECO:0000256" key="1">
    <source>
        <dbReference type="ARBA" id="ARBA00022603"/>
    </source>
</evidence>
<evidence type="ECO:0000259" key="4">
    <source>
        <dbReference type="Pfam" id="PF08100"/>
    </source>
</evidence>
<dbReference type="AlphaFoldDB" id="A0A4V4H2I0"/>
<dbReference type="Proteomes" id="UP000317650">
    <property type="component" value="Chromosome 2"/>
</dbReference>
<reference evidence="5 6" key="1">
    <citation type="journal article" date="2019" name="Nat. Plants">
        <title>Genome sequencing of Musa balbisiana reveals subgenome evolution and function divergence in polyploid bananas.</title>
        <authorList>
            <person name="Yao X."/>
        </authorList>
    </citation>
    <scope>NUCLEOTIDE SEQUENCE [LARGE SCALE GENOMIC DNA]</scope>
    <source>
        <strain evidence="6">cv. DH-PKW</strain>
        <tissue evidence="5">Leaves</tissue>
    </source>
</reference>
<keyword evidence="2" id="KW-0808">Transferase</keyword>
<dbReference type="SUPFAM" id="SSF46785">
    <property type="entry name" value="Winged helix' DNA-binding domain"/>
    <property type="match status" value="1"/>
</dbReference>
<dbReference type="GO" id="GO:0032259">
    <property type="term" value="P:methylation"/>
    <property type="evidence" value="ECO:0007669"/>
    <property type="project" value="UniProtKB-KW"/>
</dbReference>
<keyword evidence="1" id="KW-0489">Methyltransferase</keyword>
<keyword evidence="6" id="KW-1185">Reference proteome</keyword>
<proteinExistence type="predicted"/>
<dbReference type="GO" id="GO:0008168">
    <property type="term" value="F:methyltransferase activity"/>
    <property type="evidence" value="ECO:0007669"/>
    <property type="project" value="UniProtKB-KW"/>
</dbReference>
<evidence type="ECO:0000256" key="2">
    <source>
        <dbReference type="ARBA" id="ARBA00022679"/>
    </source>
</evidence>
<protein>
    <recommendedName>
        <fullName evidence="4">O-methyltransferase dimerisation domain-containing protein</fullName>
    </recommendedName>
</protein>
<dbReference type="InterPro" id="IPR036390">
    <property type="entry name" value="WH_DNA-bd_sf"/>
</dbReference>
<dbReference type="InterPro" id="IPR036388">
    <property type="entry name" value="WH-like_DNA-bd_sf"/>
</dbReference>
<dbReference type="InterPro" id="IPR016461">
    <property type="entry name" value="COMT-like"/>
</dbReference>
<dbReference type="STRING" id="52838.A0A4V4H2I0"/>
<dbReference type="PROSITE" id="PS51683">
    <property type="entry name" value="SAM_OMT_II"/>
    <property type="match status" value="1"/>
</dbReference>
<dbReference type="PANTHER" id="PTHR11746">
    <property type="entry name" value="O-METHYLTRANSFERASE"/>
    <property type="match status" value="1"/>
</dbReference>
<dbReference type="FunFam" id="1.10.10.10:FF:000357">
    <property type="entry name" value="Caffeic acid 3-O-methyltransferase"/>
    <property type="match status" value="1"/>
</dbReference>
<feature type="domain" description="O-methyltransferase dimerisation" evidence="4">
    <location>
        <begin position="23"/>
        <end position="117"/>
    </location>
</feature>
<gene>
    <name evidence="5" type="ORF">C4D60_Mb02t06750</name>
</gene>
<dbReference type="Gene3D" id="1.10.10.10">
    <property type="entry name" value="Winged helix-like DNA-binding domain superfamily/Winged helix DNA-binding domain"/>
    <property type="match status" value="1"/>
</dbReference>
<dbReference type="GO" id="GO:0046983">
    <property type="term" value="F:protein dimerization activity"/>
    <property type="evidence" value="ECO:0007669"/>
    <property type="project" value="InterPro"/>
</dbReference>
<name>A0A4V4H2I0_MUSBA</name>
<sequence>MQAAKDVLQLTAEEEEEARRFAMRLALGCCLPLTLKVAIELELLETIVKAGPGAMLSPADVAAALPTESPQATDMVDRILRLLAANGILSWSVEASGVDGRSACKYGAAPVCKYLTRNEDGVSMAALTLLIHDKITMESW</sequence>
<evidence type="ECO:0000313" key="5">
    <source>
        <dbReference type="EMBL" id="THU44376.1"/>
    </source>
</evidence>
<dbReference type="EMBL" id="PYDT01000011">
    <property type="protein sequence ID" value="THU44376.1"/>
    <property type="molecule type" value="Genomic_DNA"/>
</dbReference>
<keyword evidence="3" id="KW-0949">S-adenosyl-L-methionine</keyword>
<organism evidence="5 6">
    <name type="scientific">Musa balbisiana</name>
    <name type="common">Banana</name>
    <dbReference type="NCBI Taxonomy" id="52838"/>
    <lineage>
        <taxon>Eukaryota</taxon>
        <taxon>Viridiplantae</taxon>
        <taxon>Streptophyta</taxon>
        <taxon>Embryophyta</taxon>
        <taxon>Tracheophyta</taxon>
        <taxon>Spermatophyta</taxon>
        <taxon>Magnoliopsida</taxon>
        <taxon>Liliopsida</taxon>
        <taxon>Zingiberales</taxon>
        <taxon>Musaceae</taxon>
        <taxon>Musa</taxon>
    </lineage>
</organism>
<comment type="caution">
    <text evidence="5">The sequence shown here is derived from an EMBL/GenBank/DDBJ whole genome shotgun (WGS) entry which is preliminary data.</text>
</comment>
<accession>A0A4V4H2I0</accession>
<dbReference type="Pfam" id="PF08100">
    <property type="entry name" value="Dimerisation"/>
    <property type="match status" value="1"/>
</dbReference>
<evidence type="ECO:0000256" key="3">
    <source>
        <dbReference type="ARBA" id="ARBA00022691"/>
    </source>
</evidence>